<evidence type="ECO:0000313" key="6">
    <source>
        <dbReference type="Proteomes" id="UP000003081"/>
    </source>
</evidence>
<keyword evidence="6" id="KW-1185">Reference proteome</keyword>
<evidence type="ECO:0000256" key="2">
    <source>
        <dbReference type="ARBA" id="ARBA00022747"/>
    </source>
</evidence>
<dbReference type="InterPro" id="IPR000055">
    <property type="entry name" value="Restrct_endonuc_typeI_TRD"/>
</dbReference>
<dbReference type="HOGENOM" id="CLU_039161_2_0_9"/>
<evidence type="ECO:0000256" key="3">
    <source>
        <dbReference type="ARBA" id="ARBA00023125"/>
    </source>
</evidence>
<feature type="domain" description="Type I restriction modification DNA specificity" evidence="4">
    <location>
        <begin position="7"/>
        <end position="129"/>
    </location>
</feature>
<comment type="caution">
    <text evidence="5">The sequence shown here is derived from an EMBL/GenBank/DDBJ whole genome shotgun (WGS) entry which is preliminary data.</text>
</comment>
<evidence type="ECO:0000313" key="5">
    <source>
        <dbReference type="EMBL" id="EEP55495.1"/>
    </source>
</evidence>
<reference evidence="5 6" key="1">
    <citation type="submission" date="2009-08" db="EMBL/GenBank/DDBJ databases">
        <authorList>
            <person name="Shrivastava S."/>
            <person name="Brinkac L.B."/>
            <person name="Brown J.L."/>
            <person name="Bruce D.B."/>
            <person name="Detter C."/>
            <person name="Green L.D."/>
            <person name="Munk C.A."/>
            <person name="Rogers Y.C."/>
            <person name="Tapia R."/>
            <person name="Sims D.R."/>
            <person name="Smith L.A."/>
            <person name="Smith T.J."/>
            <person name="Sutton G."/>
            <person name="Brettin T."/>
        </authorList>
    </citation>
    <scope>NUCLEOTIDE SEQUENCE [LARGE SCALE GENOMIC DNA]</scope>
    <source>
        <strain evidence="6">E4 str. BoNT E BL5262</strain>
    </source>
</reference>
<dbReference type="InterPro" id="IPR044946">
    <property type="entry name" value="Restrct_endonuc_typeI_TRD_sf"/>
</dbReference>
<proteinExistence type="inferred from homology"/>
<dbReference type="Proteomes" id="UP000003081">
    <property type="component" value="Unassembled WGS sequence"/>
</dbReference>
<dbReference type="GO" id="GO:0003677">
    <property type="term" value="F:DNA binding"/>
    <property type="evidence" value="ECO:0007669"/>
    <property type="project" value="UniProtKB-KW"/>
</dbReference>
<dbReference type="AlphaFoldDB" id="C4IEW3"/>
<organism evidence="5 6">
    <name type="scientific">Clostridium butyricum E4 str. BoNT E BL5262</name>
    <dbReference type="NCBI Taxonomy" id="632245"/>
    <lineage>
        <taxon>Bacteria</taxon>
        <taxon>Bacillati</taxon>
        <taxon>Bacillota</taxon>
        <taxon>Clostridia</taxon>
        <taxon>Eubacteriales</taxon>
        <taxon>Clostridiaceae</taxon>
        <taxon>Clostridium</taxon>
    </lineage>
</organism>
<protein>
    <submittedName>
        <fullName evidence="5">Restriction enzyme, BgcI family</fullName>
    </submittedName>
</protein>
<dbReference type="Gene3D" id="3.90.220.20">
    <property type="entry name" value="DNA methylase specificity domains"/>
    <property type="match status" value="2"/>
</dbReference>
<dbReference type="EMBL" id="ACOM01000004">
    <property type="protein sequence ID" value="EEP55495.1"/>
    <property type="molecule type" value="Genomic_DNA"/>
</dbReference>
<dbReference type="eggNOG" id="COG0732">
    <property type="taxonomic scope" value="Bacteria"/>
</dbReference>
<accession>C4IEW3</accession>
<dbReference type="GO" id="GO:0009307">
    <property type="term" value="P:DNA restriction-modification system"/>
    <property type="evidence" value="ECO:0007669"/>
    <property type="project" value="UniProtKB-KW"/>
</dbReference>
<dbReference type="SUPFAM" id="SSF116734">
    <property type="entry name" value="DNA methylase specificity domain"/>
    <property type="match status" value="2"/>
</dbReference>
<dbReference type="RefSeq" id="WP_003411019.1">
    <property type="nucleotide sequence ID" value="NZ_ACOM01000004.1"/>
</dbReference>
<feature type="domain" description="Type I restriction modification DNA specificity" evidence="4">
    <location>
        <begin position="200"/>
        <end position="312"/>
    </location>
</feature>
<sequence length="379" mass="43146">MNLNIAEWKEFAVSAILKIYNGKGITKEEIEDNEGDFTVVQSGEENNGVLGKINKEYCKKMNYTLSERPCLTVARSGSAGFVSFQSDGCVVGDSAKILLLEKDVATNNRYLFLRTILTANRFKYAYGRKVTENKYMRDVVRLPIQYNNDGTPFIDNTYKYSDEGYVPDWQFMENYIKSLHYKPLTTQNRIGYTPNLGTNNWKFFYLKDICNITMGNKLDFSNMTFDDPTVNFVGRSADDNGVAGKVDFIDDIQPYPSGSITVALGGSLGSSYVQTDDFYTSQNVSVLEFEDTVTLGAKLFITTSIMNECKYKYFPFGRELNTHIRTDFGFALPIQHNGDGTPFIDNTYKYSDEGYVPDWKFMDKYIKLLSYGDRLSDVE</sequence>
<dbReference type="Pfam" id="PF01420">
    <property type="entry name" value="Methylase_S"/>
    <property type="match status" value="2"/>
</dbReference>
<comment type="similarity">
    <text evidence="1">Belongs to the type-I restriction system S methylase family.</text>
</comment>
<gene>
    <name evidence="5" type="ORF">CLP_3939</name>
</gene>
<evidence type="ECO:0000259" key="4">
    <source>
        <dbReference type="Pfam" id="PF01420"/>
    </source>
</evidence>
<evidence type="ECO:0000256" key="1">
    <source>
        <dbReference type="ARBA" id="ARBA00010923"/>
    </source>
</evidence>
<keyword evidence="2" id="KW-0680">Restriction system</keyword>
<name>C4IEW3_CLOBU</name>
<keyword evidence="3" id="KW-0238">DNA-binding</keyword>